<sequence length="175" mass="19606">MHFVVRRAQQRDAAALPAIERSAAELFRIDPTLAWLADAPVPDAEQHLQAIRSALVWVAEHTDQQLGGFLRAVEVDNQLHVEELSVSQHFQGQGMGRKLLLMAIEYAAEQQLRAVTLTTFSDLPWNAPFYQKIGFSLLTPQETPAHLFDALNSEAAHGLPIERRCAMHLELKPQP</sequence>
<dbReference type="Pfam" id="PF13508">
    <property type="entry name" value="Acetyltransf_7"/>
    <property type="match status" value="1"/>
</dbReference>
<evidence type="ECO:0000313" key="4">
    <source>
        <dbReference type="EMBL" id="MCY0106707.1"/>
    </source>
</evidence>
<feature type="domain" description="N-acetyltransferase" evidence="3">
    <location>
        <begin position="3"/>
        <end position="154"/>
    </location>
</feature>
<dbReference type="RefSeq" id="WP_267794669.1">
    <property type="nucleotide sequence ID" value="NZ_JANIGP010000001.1"/>
</dbReference>
<reference evidence="4 5" key="1">
    <citation type="submission" date="2022-07" db="EMBL/GenBank/DDBJ databases">
        <title>Characterization of plant growth promoting rhizobacteria (PGPR) for use as bioinoculants in agriculture.</title>
        <authorList>
            <person name="Hassen A.I."/>
            <person name="Pierneef R."/>
        </authorList>
    </citation>
    <scope>NUCLEOTIDE SEQUENCE [LARGE SCALE GENOMIC DNA]</scope>
    <source>
        <strain evidence="4 5">SARCC-3054</strain>
    </source>
</reference>
<protein>
    <submittedName>
        <fullName evidence="4">GNAT family N-acetyltransferase</fullName>
    </submittedName>
</protein>
<dbReference type="CDD" id="cd04301">
    <property type="entry name" value="NAT_SF"/>
    <property type="match status" value="1"/>
</dbReference>
<proteinExistence type="predicted"/>
<dbReference type="PANTHER" id="PTHR43800:SF1">
    <property type="entry name" value="PEPTIDYL-LYSINE N-ACETYLTRANSFERASE YJAB"/>
    <property type="match status" value="1"/>
</dbReference>
<evidence type="ECO:0000256" key="2">
    <source>
        <dbReference type="ARBA" id="ARBA00023315"/>
    </source>
</evidence>
<dbReference type="Gene3D" id="3.40.630.30">
    <property type="match status" value="1"/>
</dbReference>
<dbReference type="EMBL" id="JANIGP010000001">
    <property type="protein sequence ID" value="MCY0106707.1"/>
    <property type="molecule type" value="Genomic_DNA"/>
</dbReference>
<gene>
    <name evidence="4" type="ORF">NQF78_00150</name>
</gene>
<evidence type="ECO:0000259" key="3">
    <source>
        <dbReference type="PROSITE" id="PS51186"/>
    </source>
</evidence>
<evidence type="ECO:0000313" key="5">
    <source>
        <dbReference type="Proteomes" id="UP001207830"/>
    </source>
</evidence>
<keyword evidence="1" id="KW-0808">Transferase</keyword>
<dbReference type="InterPro" id="IPR016181">
    <property type="entry name" value="Acyl_CoA_acyltransferase"/>
</dbReference>
<comment type="caution">
    <text evidence="4">The sequence shown here is derived from an EMBL/GenBank/DDBJ whole genome shotgun (WGS) entry which is preliminary data.</text>
</comment>
<dbReference type="PANTHER" id="PTHR43800">
    <property type="entry name" value="PEPTIDYL-LYSINE N-ACETYLTRANSFERASE YJAB"/>
    <property type="match status" value="1"/>
</dbReference>
<name>A0ABT3YMT8_9PSED</name>
<evidence type="ECO:0000256" key="1">
    <source>
        <dbReference type="ARBA" id="ARBA00022679"/>
    </source>
</evidence>
<organism evidence="4 5">
    <name type="scientific">Pseudomonas monsensis</name>
    <dbReference type="NCBI Taxonomy" id="2745509"/>
    <lineage>
        <taxon>Bacteria</taxon>
        <taxon>Pseudomonadati</taxon>
        <taxon>Pseudomonadota</taxon>
        <taxon>Gammaproteobacteria</taxon>
        <taxon>Pseudomonadales</taxon>
        <taxon>Pseudomonadaceae</taxon>
        <taxon>Pseudomonas</taxon>
    </lineage>
</organism>
<keyword evidence="2" id="KW-0012">Acyltransferase</keyword>
<dbReference type="Proteomes" id="UP001207830">
    <property type="component" value="Unassembled WGS sequence"/>
</dbReference>
<dbReference type="SUPFAM" id="SSF55729">
    <property type="entry name" value="Acyl-CoA N-acyltransferases (Nat)"/>
    <property type="match status" value="1"/>
</dbReference>
<dbReference type="InterPro" id="IPR000182">
    <property type="entry name" value="GNAT_dom"/>
</dbReference>
<keyword evidence="5" id="KW-1185">Reference proteome</keyword>
<dbReference type="PROSITE" id="PS51186">
    <property type="entry name" value="GNAT"/>
    <property type="match status" value="1"/>
</dbReference>
<accession>A0ABT3YMT8</accession>